<dbReference type="InterPro" id="IPR018649">
    <property type="entry name" value="SHOCT"/>
</dbReference>
<evidence type="ECO:0000256" key="1">
    <source>
        <dbReference type="SAM" id="Phobius"/>
    </source>
</evidence>
<organism evidence="3 4">
    <name type="scientific">Candidatus Yanofskybacteria bacterium RIFCSPHIGHO2_02_FULL_41_11</name>
    <dbReference type="NCBI Taxonomy" id="1802675"/>
    <lineage>
        <taxon>Bacteria</taxon>
        <taxon>Candidatus Yanofskyibacteriota</taxon>
    </lineage>
</organism>
<protein>
    <recommendedName>
        <fullName evidence="2">SHOCT domain-containing protein</fullName>
    </recommendedName>
</protein>
<gene>
    <name evidence="3" type="ORF">A3J46_01975</name>
</gene>
<keyword evidence="1" id="KW-1133">Transmembrane helix</keyword>
<dbReference type="AlphaFoldDB" id="A0A1F8FE02"/>
<reference evidence="3 4" key="1">
    <citation type="journal article" date="2016" name="Nat. Commun.">
        <title>Thousands of microbial genomes shed light on interconnected biogeochemical processes in an aquifer system.</title>
        <authorList>
            <person name="Anantharaman K."/>
            <person name="Brown C.T."/>
            <person name="Hug L.A."/>
            <person name="Sharon I."/>
            <person name="Castelle C.J."/>
            <person name="Probst A.J."/>
            <person name="Thomas B.C."/>
            <person name="Singh A."/>
            <person name="Wilkins M.J."/>
            <person name="Karaoz U."/>
            <person name="Brodie E.L."/>
            <person name="Williams K.H."/>
            <person name="Hubbard S.S."/>
            <person name="Banfield J.F."/>
        </authorList>
    </citation>
    <scope>NUCLEOTIDE SEQUENCE [LARGE SCALE GENOMIC DNA]</scope>
</reference>
<feature type="transmembrane region" description="Helical" evidence="1">
    <location>
        <begin position="20"/>
        <end position="42"/>
    </location>
</feature>
<evidence type="ECO:0000259" key="2">
    <source>
        <dbReference type="Pfam" id="PF09851"/>
    </source>
</evidence>
<keyword evidence="1" id="KW-0812">Transmembrane</keyword>
<evidence type="ECO:0000313" key="3">
    <source>
        <dbReference type="EMBL" id="OGN10770.1"/>
    </source>
</evidence>
<dbReference type="EMBL" id="MGJP01000002">
    <property type="protein sequence ID" value="OGN10770.1"/>
    <property type="molecule type" value="Genomic_DNA"/>
</dbReference>
<dbReference type="Pfam" id="PF09851">
    <property type="entry name" value="SHOCT"/>
    <property type="match status" value="1"/>
</dbReference>
<proteinExistence type="predicted"/>
<dbReference type="Proteomes" id="UP000177167">
    <property type="component" value="Unassembled WGS sequence"/>
</dbReference>
<feature type="domain" description="SHOCT" evidence="2">
    <location>
        <begin position="58"/>
        <end position="83"/>
    </location>
</feature>
<sequence>MMYGLYNDYGGYWGGNMMGWFGGGIMMILFWVAIIFFIVWLVRETKSHHADDSRSKSALDILKERYAKGEIDKKEFEEKKKDLNN</sequence>
<accession>A0A1F8FE02</accession>
<evidence type="ECO:0000313" key="4">
    <source>
        <dbReference type="Proteomes" id="UP000177167"/>
    </source>
</evidence>
<name>A0A1F8FE02_9BACT</name>
<comment type="caution">
    <text evidence="3">The sequence shown here is derived from an EMBL/GenBank/DDBJ whole genome shotgun (WGS) entry which is preliminary data.</text>
</comment>
<keyword evidence="1" id="KW-0472">Membrane</keyword>